<name>A0A4P6ETR4_9BACL</name>
<comment type="function">
    <text evidence="1">Transcriptional repressor of xylose-utilizing enzymes.</text>
</comment>
<dbReference type="Gene3D" id="1.10.10.10">
    <property type="entry name" value="Winged helix-like DNA-binding domain superfamily/Winged helix DNA-binding domain"/>
    <property type="match status" value="1"/>
</dbReference>
<dbReference type="Gene3D" id="3.30.420.40">
    <property type="match status" value="4"/>
</dbReference>
<evidence type="ECO:0000256" key="1">
    <source>
        <dbReference type="ARBA" id="ARBA00002486"/>
    </source>
</evidence>
<evidence type="ECO:0000313" key="5">
    <source>
        <dbReference type="EMBL" id="QAY66322.1"/>
    </source>
</evidence>
<protein>
    <submittedName>
        <fullName evidence="5">ROK family transcriptional regulator</fullName>
    </submittedName>
</protein>
<dbReference type="CDD" id="cd00090">
    <property type="entry name" value="HTH_ARSR"/>
    <property type="match status" value="1"/>
</dbReference>
<dbReference type="Pfam" id="PF00480">
    <property type="entry name" value="ROK"/>
    <property type="match status" value="1"/>
</dbReference>
<dbReference type="AlphaFoldDB" id="A0A4P6ETR4"/>
<dbReference type="PANTHER" id="PTHR18964">
    <property type="entry name" value="ROK (REPRESSOR, ORF, KINASE) FAMILY"/>
    <property type="match status" value="1"/>
</dbReference>
<evidence type="ECO:0000313" key="6">
    <source>
        <dbReference type="Proteomes" id="UP000293568"/>
    </source>
</evidence>
<reference evidence="5 6" key="1">
    <citation type="submission" date="2019-01" db="EMBL/GenBank/DDBJ databases">
        <title>Genome sequencing of strain FW100M-2.</title>
        <authorList>
            <person name="Heo J."/>
            <person name="Kim S.-J."/>
            <person name="Kim J.-S."/>
            <person name="Hong S.-B."/>
            <person name="Kwon S.-W."/>
        </authorList>
    </citation>
    <scope>NUCLEOTIDE SEQUENCE [LARGE SCALE GENOMIC DNA]</scope>
    <source>
        <strain evidence="5 6">FW100M-2</strain>
    </source>
</reference>
<comment type="similarity">
    <text evidence="2">Belongs to the ROK (NagC/XylR) family.</text>
</comment>
<dbReference type="SUPFAM" id="SSF53067">
    <property type="entry name" value="Actin-like ATPase domain"/>
    <property type="match status" value="1"/>
</dbReference>
<dbReference type="PANTHER" id="PTHR18964:SF149">
    <property type="entry name" value="BIFUNCTIONAL UDP-N-ACETYLGLUCOSAMINE 2-EPIMERASE_N-ACETYLMANNOSAMINE KINASE"/>
    <property type="match status" value="1"/>
</dbReference>
<dbReference type="InterPro" id="IPR036390">
    <property type="entry name" value="WH_DNA-bd_sf"/>
</dbReference>
<sequence length="375" mass="40970">MDNKKNRPGTPNMLRLVNRNAILTFLEQAGITSRAELSAVSGISPPTVSSIVKELMEEGWIHNAGGGVSHGGKPPQLIKLNPDARFIGAVQMNADKFRIRLSNLAGQVYAEEQFKPSGRSVEEQCRESVSRLTGLMQAQQLQPELWLGVCVVVPGVVNDEGIVSNAPELHWHQEPILHYYTACLSCPVVVENDVNLAAIGDSWKRKAWAGMSVYIHLDRGIGAGILLDGKLYKGAHFAAGEIGSLIVDPATVGQIQADPYQSTGRFGYFEAQFGYKTFQSQERNIRLEDRIIQHIAYAMVNIIVLLDPDTLVFGGRMAYGIDNFLGRLSNALAVLVSVTPKMHMTSLGDDASLFGAGRAVIENYRSQGGKYAYIL</sequence>
<dbReference type="KEGG" id="pprt:ET464_07810"/>
<organism evidence="5 6">
    <name type="scientific">Paenibacillus protaetiae</name>
    <dbReference type="NCBI Taxonomy" id="2509456"/>
    <lineage>
        <taxon>Bacteria</taxon>
        <taxon>Bacillati</taxon>
        <taxon>Bacillota</taxon>
        <taxon>Bacilli</taxon>
        <taxon>Bacillales</taxon>
        <taxon>Paenibacillaceae</taxon>
        <taxon>Paenibacillus</taxon>
    </lineage>
</organism>
<keyword evidence="3" id="KW-0119">Carbohydrate metabolism</keyword>
<dbReference type="InterPro" id="IPR043129">
    <property type="entry name" value="ATPase_NBD"/>
</dbReference>
<dbReference type="Pfam" id="PF13412">
    <property type="entry name" value="HTH_24"/>
    <property type="match status" value="1"/>
</dbReference>
<evidence type="ECO:0000256" key="3">
    <source>
        <dbReference type="ARBA" id="ARBA00022629"/>
    </source>
</evidence>
<dbReference type="InterPro" id="IPR011991">
    <property type="entry name" value="ArsR-like_HTH"/>
</dbReference>
<dbReference type="InterPro" id="IPR000600">
    <property type="entry name" value="ROK"/>
</dbReference>
<gene>
    <name evidence="5" type="ORF">ET464_07810</name>
</gene>
<evidence type="ECO:0000256" key="2">
    <source>
        <dbReference type="ARBA" id="ARBA00006479"/>
    </source>
</evidence>
<dbReference type="Proteomes" id="UP000293568">
    <property type="component" value="Chromosome"/>
</dbReference>
<accession>A0A4P6ETR4</accession>
<keyword evidence="3" id="KW-0859">Xylose metabolism</keyword>
<dbReference type="OrthoDB" id="9796533at2"/>
<keyword evidence="4" id="KW-0238">DNA-binding</keyword>
<dbReference type="GO" id="GO:0042732">
    <property type="term" value="P:D-xylose metabolic process"/>
    <property type="evidence" value="ECO:0007669"/>
    <property type="project" value="UniProtKB-KW"/>
</dbReference>
<dbReference type="SUPFAM" id="SSF46785">
    <property type="entry name" value="Winged helix' DNA-binding domain"/>
    <property type="match status" value="1"/>
</dbReference>
<evidence type="ECO:0000256" key="4">
    <source>
        <dbReference type="ARBA" id="ARBA00023125"/>
    </source>
</evidence>
<dbReference type="InterPro" id="IPR036388">
    <property type="entry name" value="WH-like_DNA-bd_sf"/>
</dbReference>
<dbReference type="GO" id="GO:0003677">
    <property type="term" value="F:DNA binding"/>
    <property type="evidence" value="ECO:0007669"/>
    <property type="project" value="UniProtKB-KW"/>
</dbReference>
<keyword evidence="6" id="KW-1185">Reference proteome</keyword>
<proteinExistence type="inferred from homology"/>
<dbReference type="EMBL" id="CP035492">
    <property type="protein sequence ID" value="QAY66322.1"/>
    <property type="molecule type" value="Genomic_DNA"/>
</dbReference>
<dbReference type="CDD" id="cd23763">
    <property type="entry name" value="ASKHA_ATPase_ROK"/>
    <property type="match status" value="1"/>
</dbReference>
<dbReference type="RefSeq" id="WP_129439785.1">
    <property type="nucleotide sequence ID" value="NZ_CP035492.1"/>
</dbReference>